<proteinExistence type="predicted"/>
<evidence type="ECO:0000313" key="4">
    <source>
        <dbReference type="Proteomes" id="UP001153636"/>
    </source>
</evidence>
<gene>
    <name evidence="3" type="ORF">PSYICH_LOCUS698</name>
</gene>
<sequence length="296" mass="34927">MFIKFHYKFLYVNIFLEMNEFIILNSTNSRTLAEDELVQNGIIQFSESLPSSSKSVNTPTIAIWTHNQTLKLIDLYKLYRKKVGTLELRTLKKMWEAICSDMNGIFKSNFLPSHCENKWRVIERNYKKYIDSTKQTGGGRKVFEYFKEMDEIFGKKSNIRPELLLSSNTISHQDKENNLPPTENSETPAAENAKHKIEPITSPKHPKRRRTIIQEKKSVLEVMRMDKKEYYGKILDLEKEKLAFKKEKLQKKLDIEIKKLEAKEKETSAYKDRNDIMKVFLEKNIKVNFETDEDIL</sequence>
<dbReference type="Pfam" id="PF13837">
    <property type="entry name" value="Myb_DNA-bind_4"/>
    <property type="match status" value="1"/>
</dbReference>
<dbReference type="Gene3D" id="1.10.10.60">
    <property type="entry name" value="Homeodomain-like"/>
    <property type="match status" value="1"/>
</dbReference>
<dbReference type="AlphaFoldDB" id="A0A9P0CKK4"/>
<feature type="domain" description="Myb/SANT-like DNA-binding" evidence="2">
    <location>
        <begin position="64"/>
        <end position="152"/>
    </location>
</feature>
<dbReference type="OrthoDB" id="10065625at2759"/>
<keyword evidence="4" id="KW-1185">Reference proteome</keyword>
<organism evidence="3 4">
    <name type="scientific">Psylliodes chrysocephalus</name>
    <dbReference type="NCBI Taxonomy" id="3402493"/>
    <lineage>
        <taxon>Eukaryota</taxon>
        <taxon>Metazoa</taxon>
        <taxon>Ecdysozoa</taxon>
        <taxon>Arthropoda</taxon>
        <taxon>Hexapoda</taxon>
        <taxon>Insecta</taxon>
        <taxon>Pterygota</taxon>
        <taxon>Neoptera</taxon>
        <taxon>Endopterygota</taxon>
        <taxon>Coleoptera</taxon>
        <taxon>Polyphaga</taxon>
        <taxon>Cucujiformia</taxon>
        <taxon>Chrysomeloidea</taxon>
        <taxon>Chrysomelidae</taxon>
        <taxon>Galerucinae</taxon>
        <taxon>Alticini</taxon>
        <taxon>Psylliodes</taxon>
    </lineage>
</organism>
<evidence type="ECO:0000313" key="3">
    <source>
        <dbReference type="EMBL" id="CAH1099821.1"/>
    </source>
</evidence>
<dbReference type="InterPro" id="IPR044822">
    <property type="entry name" value="Myb_DNA-bind_4"/>
</dbReference>
<evidence type="ECO:0000256" key="1">
    <source>
        <dbReference type="SAM" id="MobiDB-lite"/>
    </source>
</evidence>
<name>A0A9P0CKK4_9CUCU</name>
<reference evidence="3" key="1">
    <citation type="submission" date="2022-01" db="EMBL/GenBank/DDBJ databases">
        <authorList>
            <person name="King R."/>
        </authorList>
    </citation>
    <scope>NUCLEOTIDE SEQUENCE</scope>
</reference>
<feature type="region of interest" description="Disordered" evidence="1">
    <location>
        <begin position="170"/>
        <end position="208"/>
    </location>
</feature>
<protein>
    <recommendedName>
        <fullName evidence="2">Myb/SANT-like DNA-binding domain-containing protein</fullName>
    </recommendedName>
</protein>
<evidence type="ECO:0000259" key="2">
    <source>
        <dbReference type="Pfam" id="PF13837"/>
    </source>
</evidence>
<dbReference type="EMBL" id="OV651813">
    <property type="protein sequence ID" value="CAH1099821.1"/>
    <property type="molecule type" value="Genomic_DNA"/>
</dbReference>
<accession>A0A9P0CKK4</accession>
<dbReference type="Proteomes" id="UP001153636">
    <property type="component" value="Chromosome 1"/>
</dbReference>